<dbReference type="EMBL" id="MBTF01000002">
    <property type="protein sequence ID" value="OOQ61428.1"/>
    <property type="molecule type" value="Genomic_DNA"/>
</dbReference>
<dbReference type="InterPro" id="IPR037401">
    <property type="entry name" value="SnoaL-like"/>
</dbReference>
<dbReference type="Gene3D" id="3.10.450.50">
    <property type="match status" value="1"/>
</dbReference>
<gene>
    <name evidence="2" type="ORF">BC343_20905</name>
</gene>
<reference evidence="2 3" key="1">
    <citation type="submission" date="2016-07" db="EMBL/GenBank/DDBJ databases">
        <title>Genomic analysis of zinc-resistant bacterium Mucilaginibacter pedocola TBZ30.</title>
        <authorList>
            <person name="Huang J."/>
            <person name="Tang J."/>
        </authorList>
    </citation>
    <scope>NUCLEOTIDE SEQUENCE [LARGE SCALE GENOMIC DNA]</scope>
    <source>
        <strain evidence="2 3">TBZ30</strain>
    </source>
</reference>
<organism evidence="2 3">
    <name type="scientific">Mucilaginibacter pedocola</name>
    <dbReference type="NCBI Taxonomy" id="1792845"/>
    <lineage>
        <taxon>Bacteria</taxon>
        <taxon>Pseudomonadati</taxon>
        <taxon>Bacteroidota</taxon>
        <taxon>Sphingobacteriia</taxon>
        <taxon>Sphingobacteriales</taxon>
        <taxon>Sphingobacteriaceae</taxon>
        <taxon>Mucilaginibacter</taxon>
    </lineage>
</organism>
<evidence type="ECO:0000313" key="3">
    <source>
        <dbReference type="Proteomes" id="UP000189739"/>
    </source>
</evidence>
<feature type="domain" description="SnoaL-like" evidence="1">
    <location>
        <begin position="8"/>
        <end position="93"/>
    </location>
</feature>
<dbReference type="Pfam" id="PF12680">
    <property type="entry name" value="SnoaL_2"/>
    <property type="match status" value="1"/>
</dbReference>
<accession>A0A1S9PLJ8</accession>
<evidence type="ECO:0000313" key="2">
    <source>
        <dbReference type="EMBL" id="OOQ61428.1"/>
    </source>
</evidence>
<dbReference type="RefSeq" id="WP_078346715.1">
    <property type="nucleotide sequence ID" value="NZ_MBTF01000002.1"/>
</dbReference>
<sequence length="118" mass="13162">MKNMTETITRYISAWNTTTADEIKAAITSCCHPQVTYTDKNTPKFTGIDDLVALILSAHEKFPGIGFSVLTSPEYFEGNCYYTWGMFLPGTGDVAGRDYMVYNEENKIVEIVGFLPAL</sequence>
<dbReference type="InterPro" id="IPR032710">
    <property type="entry name" value="NTF2-like_dom_sf"/>
</dbReference>
<name>A0A1S9PLJ8_9SPHI</name>
<dbReference type="Proteomes" id="UP000189739">
    <property type="component" value="Unassembled WGS sequence"/>
</dbReference>
<dbReference type="OrthoDB" id="9808719at2"/>
<comment type="caution">
    <text evidence="2">The sequence shown here is derived from an EMBL/GenBank/DDBJ whole genome shotgun (WGS) entry which is preliminary data.</text>
</comment>
<dbReference type="STRING" id="1792845.BC343_20905"/>
<evidence type="ECO:0000259" key="1">
    <source>
        <dbReference type="Pfam" id="PF12680"/>
    </source>
</evidence>
<protein>
    <recommendedName>
        <fullName evidence="1">SnoaL-like domain-containing protein</fullName>
    </recommendedName>
</protein>
<dbReference type="SUPFAM" id="SSF54427">
    <property type="entry name" value="NTF2-like"/>
    <property type="match status" value="1"/>
</dbReference>
<dbReference type="AlphaFoldDB" id="A0A1S9PLJ8"/>
<keyword evidence="3" id="KW-1185">Reference proteome</keyword>
<proteinExistence type="predicted"/>